<proteinExistence type="predicted"/>
<gene>
    <name evidence="1" type="ORF">QE152_g24600</name>
</gene>
<reference evidence="1 2" key="1">
    <citation type="journal article" date="2024" name="BMC Genomics">
        <title>De novo assembly and annotation of Popillia japonica's genome with initial clues to its potential as an invasive pest.</title>
        <authorList>
            <person name="Cucini C."/>
            <person name="Boschi S."/>
            <person name="Funari R."/>
            <person name="Cardaioli E."/>
            <person name="Iannotti N."/>
            <person name="Marturano G."/>
            <person name="Paoli F."/>
            <person name="Bruttini M."/>
            <person name="Carapelli A."/>
            <person name="Frati F."/>
            <person name="Nardi F."/>
        </authorList>
    </citation>
    <scope>NUCLEOTIDE SEQUENCE [LARGE SCALE GENOMIC DNA]</scope>
    <source>
        <strain evidence="1">DMR45628</strain>
    </source>
</reference>
<evidence type="ECO:0000313" key="2">
    <source>
        <dbReference type="Proteomes" id="UP001458880"/>
    </source>
</evidence>
<protein>
    <submittedName>
        <fullName evidence="1">Uncharacterized protein</fullName>
    </submittedName>
</protein>
<dbReference type="EMBL" id="JASPKY010000254">
    <property type="protein sequence ID" value="KAK9713033.1"/>
    <property type="molecule type" value="Genomic_DNA"/>
</dbReference>
<dbReference type="Proteomes" id="UP001458880">
    <property type="component" value="Unassembled WGS sequence"/>
</dbReference>
<keyword evidence="2" id="KW-1185">Reference proteome</keyword>
<organism evidence="1 2">
    <name type="scientific">Popillia japonica</name>
    <name type="common">Japanese beetle</name>
    <dbReference type="NCBI Taxonomy" id="7064"/>
    <lineage>
        <taxon>Eukaryota</taxon>
        <taxon>Metazoa</taxon>
        <taxon>Ecdysozoa</taxon>
        <taxon>Arthropoda</taxon>
        <taxon>Hexapoda</taxon>
        <taxon>Insecta</taxon>
        <taxon>Pterygota</taxon>
        <taxon>Neoptera</taxon>
        <taxon>Endopterygota</taxon>
        <taxon>Coleoptera</taxon>
        <taxon>Polyphaga</taxon>
        <taxon>Scarabaeiformia</taxon>
        <taxon>Scarabaeidae</taxon>
        <taxon>Rutelinae</taxon>
        <taxon>Popillia</taxon>
    </lineage>
</organism>
<name>A0AAW1K4K3_POPJA</name>
<comment type="caution">
    <text evidence="1">The sequence shown here is derived from an EMBL/GenBank/DDBJ whole genome shotgun (WGS) entry which is preliminary data.</text>
</comment>
<sequence>MNEETNLEKPKMNNFLVISKIIVDVGGDPISELIKQTWASEDCVENNYEREIQSSPSKLELIKQTWASEDCVENNYEREIQSSPSKLRGFDLDRGRSTGVHRPCTLSESLFRCLSEQRPIPDVAISHSPRTRSSVANIM</sequence>
<dbReference type="AlphaFoldDB" id="A0AAW1K4K3"/>
<accession>A0AAW1K4K3</accession>
<evidence type="ECO:0000313" key="1">
    <source>
        <dbReference type="EMBL" id="KAK9713033.1"/>
    </source>
</evidence>